<dbReference type="AlphaFoldDB" id="A0A383DWJ2"/>
<dbReference type="Gene3D" id="3.10.129.10">
    <property type="entry name" value="Hotdog Thioesterase"/>
    <property type="match status" value="1"/>
</dbReference>
<feature type="non-terminal residue" evidence="2">
    <location>
        <position position="93"/>
    </location>
</feature>
<organism evidence="2">
    <name type="scientific">marine metagenome</name>
    <dbReference type="NCBI Taxonomy" id="408172"/>
    <lineage>
        <taxon>unclassified sequences</taxon>
        <taxon>metagenomes</taxon>
        <taxon>ecological metagenomes</taxon>
    </lineage>
</organism>
<name>A0A383DWJ2_9ZZZZ</name>
<sequence>MDAKEISIQLKLDHFKHPDKFGEWLGYSILSFDRDTKSAESKLDIRKDHLSPAGRVHGGVISGFFDFACGAAVFTTLAKKEICSTIELKVNYL</sequence>
<dbReference type="InterPro" id="IPR006683">
    <property type="entry name" value="Thioestr_dom"/>
</dbReference>
<dbReference type="EMBL" id="UINC01220590">
    <property type="protein sequence ID" value="SVE48575.1"/>
    <property type="molecule type" value="Genomic_DNA"/>
</dbReference>
<proteinExistence type="predicted"/>
<evidence type="ECO:0000313" key="2">
    <source>
        <dbReference type="EMBL" id="SVE48575.1"/>
    </source>
</evidence>
<feature type="domain" description="Thioesterase" evidence="1">
    <location>
        <begin position="54"/>
        <end position="93"/>
    </location>
</feature>
<dbReference type="SUPFAM" id="SSF54637">
    <property type="entry name" value="Thioesterase/thiol ester dehydrase-isomerase"/>
    <property type="match status" value="1"/>
</dbReference>
<reference evidence="2" key="1">
    <citation type="submission" date="2018-05" db="EMBL/GenBank/DDBJ databases">
        <authorList>
            <person name="Lanie J.A."/>
            <person name="Ng W.-L."/>
            <person name="Kazmierczak K.M."/>
            <person name="Andrzejewski T.M."/>
            <person name="Davidsen T.M."/>
            <person name="Wayne K.J."/>
            <person name="Tettelin H."/>
            <person name="Glass J.I."/>
            <person name="Rusch D."/>
            <person name="Podicherti R."/>
            <person name="Tsui H.-C.T."/>
            <person name="Winkler M.E."/>
        </authorList>
    </citation>
    <scope>NUCLEOTIDE SEQUENCE</scope>
</reference>
<protein>
    <recommendedName>
        <fullName evidence="1">Thioesterase domain-containing protein</fullName>
    </recommendedName>
</protein>
<dbReference type="InterPro" id="IPR029069">
    <property type="entry name" value="HotDog_dom_sf"/>
</dbReference>
<accession>A0A383DWJ2</accession>
<dbReference type="CDD" id="cd03443">
    <property type="entry name" value="PaaI_thioesterase"/>
    <property type="match status" value="1"/>
</dbReference>
<dbReference type="Pfam" id="PF03061">
    <property type="entry name" value="4HBT"/>
    <property type="match status" value="1"/>
</dbReference>
<evidence type="ECO:0000259" key="1">
    <source>
        <dbReference type="Pfam" id="PF03061"/>
    </source>
</evidence>
<gene>
    <name evidence="2" type="ORF">METZ01_LOCUS501429</name>
</gene>